<dbReference type="SUPFAM" id="SSF54631">
    <property type="entry name" value="CBS-domain pair"/>
    <property type="match status" value="1"/>
</dbReference>
<evidence type="ECO:0000256" key="3">
    <source>
        <dbReference type="PROSITE-ProRule" id="PRU00703"/>
    </source>
</evidence>
<evidence type="ECO:0000256" key="2">
    <source>
        <dbReference type="ARBA" id="ARBA00023002"/>
    </source>
</evidence>
<dbReference type="RefSeq" id="WP_245743031.1">
    <property type="nucleotide sequence ID" value="NZ_FNLL01000004.1"/>
</dbReference>
<dbReference type="InterPro" id="IPR046346">
    <property type="entry name" value="Aminoacid_DH-like_N_sf"/>
</dbReference>
<evidence type="ECO:0000256" key="1">
    <source>
        <dbReference type="ARBA" id="ARBA00006382"/>
    </source>
</evidence>
<dbReference type="PANTHER" id="PTHR11606:SF13">
    <property type="entry name" value="GLUTAMATE DEHYDROGENASE 1, MITOCHONDRIAL"/>
    <property type="match status" value="1"/>
</dbReference>
<dbReference type="SMART" id="SM00839">
    <property type="entry name" value="ELFV_dehydrog"/>
    <property type="match status" value="1"/>
</dbReference>
<dbReference type="Gene3D" id="3.40.50.720">
    <property type="entry name" value="NAD(P)-binding Rossmann-like Domain"/>
    <property type="match status" value="1"/>
</dbReference>
<dbReference type="EMBL" id="FNLL01000004">
    <property type="protein sequence ID" value="SDU05305.1"/>
    <property type="molecule type" value="Genomic_DNA"/>
</dbReference>
<keyword evidence="7" id="KW-1185">Reference proteome</keyword>
<dbReference type="SMART" id="SM00116">
    <property type="entry name" value="CBS"/>
    <property type="match status" value="2"/>
</dbReference>
<evidence type="ECO:0000256" key="4">
    <source>
        <dbReference type="RuleBase" id="RU004417"/>
    </source>
</evidence>
<feature type="domain" description="CBS" evidence="5">
    <location>
        <begin position="567"/>
        <end position="623"/>
    </location>
</feature>
<evidence type="ECO:0000313" key="7">
    <source>
        <dbReference type="Proteomes" id="UP000199608"/>
    </source>
</evidence>
<dbReference type="GO" id="GO:0006538">
    <property type="term" value="P:L-glutamate catabolic process"/>
    <property type="evidence" value="ECO:0007669"/>
    <property type="project" value="TreeGrafter"/>
</dbReference>
<dbReference type="Gene3D" id="3.10.580.10">
    <property type="entry name" value="CBS-domain"/>
    <property type="match status" value="1"/>
</dbReference>
<dbReference type="Gene3D" id="3.40.50.10860">
    <property type="entry name" value="Leucine Dehydrogenase, chain A, domain 1"/>
    <property type="match status" value="1"/>
</dbReference>
<dbReference type="PROSITE" id="PS51371">
    <property type="entry name" value="CBS"/>
    <property type="match status" value="2"/>
</dbReference>
<dbReference type="InterPro" id="IPR006096">
    <property type="entry name" value="Glu/Leu/Phe/Val/Trp_DH_C"/>
</dbReference>
<dbReference type="InterPro" id="IPR046342">
    <property type="entry name" value="CBS_dom_sf"/>
</dbReference>
<dbReference type="Pfam" id="PF00571">
    <property type="entry name" value="CBS"/>
    <property type="match status" value="2"/>
</dbReference>
<comment type="similarity">
    <text evidence="1 4">Belongs to the Glu/Leu/Phe/Val dehydrogenases family.</text>
</comment>
<organism evidence="6 7">
    <name type="scientific">Desulfobacula phenolica</name>
    <dbReference type="NCBI Taxonomy" id="90732"/>
    <lineage>
        <taxon>Bacteria</taxon>
        <taxon>Pseudomonadati</taxon>
        <taxon>Thermodesulfobacteriota</taxon>
        <taxon>Desulfobacteria</taxon>
        <taxon>Desulfobacterales</taxon>
        <taxon>Desulfobacteraceae</taxon>
        <taxon>Desulfobacula</taxon>
    </lineage>
</organism>
<dbReference type="SUPFAM" id="SSF53223">
    <property type="entry name" value="Aminoacid dehydrogenase-like, N-terminal domain"/>
    <property type="match status" value="1"/>
</dbReference>
<protein>
    <submittedName>
        <fullName evidence="6">Glutamate dehydrogenase (NAD(P)+)</fullName>
    </submittedName>
</protein>
<dbReference type="InterPro" id="IPR006097">
    <property type="entry name" value="Glu/Leu/Phe/Val/Trp_DH_dimer"/>
</dbReference>
<sequence length="626" mass="69781">MIPSRMHQFLHDALPDLIWKNRLIKDGPFRFLEFGPLDVDRLQRLGIKVDRLGPRLVSCMWNDESPVEIGGFLVVDNLAMGQPSMGGTRMLPDITPDTIHNLARGMTLKNAAADLPFGGGKSGIIRPENLSKEDRYEVIKGFARLLRRYKKMYIPGPDVGTNDADMKTFAIENGLNNVVSKPADMGGNRIDELGGAANGIVVATKALLEQLPRLKQLPQFKNLIIPKPSDLDIIIQGFGAVGANVARLFHEYDQDNCPVIKGISDENGYLLNSKGLPWKQLFDMWKKVGAVTQKYFHDHILHNKTPDLNRMVFSNSCNNLLTESAFCMIPASPVFNYLDVDASSNPAMTTDRMGTWQIIVEGANTYSPNPARKAERKRMERHVYRDKGVLIATDYLVNSGGVIYAAHERIIPTPDHLLIPKDILGNSTAIKGWLEKNRDEFETLAERRRKAAVEKLETVIRRNMKELIDGLCKDADSLPCEIAEQISVQRIASMEKSRTARDVMENAPTIGVDKNMTDAARLLVDAHAPIVNIVSENGKLIGIVTNWDITKAMASNLPMDSPLTRVMTADVITNHPDATIIDCIRKLEHHEISAMPIVEENKVVGFISGDILARQTLFRLLQTMKP</sequence>
<dbReference type="AlphaFoldDB" id="A0A1H2FDE5"/>
<reference evidence="7" key="1">
    <citation type="submission" date="2016-10" db="EMBL/GenBank/DDBJ databases">
        <authorList>
            <person name="Varghese N."/>
            <person name="Submissions S."/>
        </authorList>
    </citation>
    <scope>NUCLEOTIDE SEQUENCE [LARGE SCALE GENOMIC DNA]</scope>
    <source>
        <strain evidence="7">DSM 3384</strain>
    </source>
</reference>
<dbReference type="Proteomes" id="UP000199608">
    <property type="component" value="Unassembled WGS sequence"/>
</dbReference>
<dbReference type="Pfam" id="PF02812">
    <property type="entry name" value="ELFV_dehydrog_N"/>
    <property type="match status" value="1"/>
</dbReference>
<dbReference type="SUPFAM" id="SSF51735">
    <property type="entry name" value="NAD(P)-binding Rossmann-fold domains"/>
    <property type="match status" value="1"/>
</dbReference>
<evidence type="ECO:0000259" key="5">
    <source>
        <dbReference type="PROSITE" id="PS51371"/>
    </source>
</evidence>
<dbReference type="Pfam" id="PF00208">
    <property type="entry name" value="ELFV_dehydrog"/>
    <property type="match status" value="1"/>
</dbReference>
<keyword evidence="2 4" id="KW-0560">Oxidoreductase</keyword>
<dbReference type="InterPro" id="IPR000644">
    <property type="entry name" value="CBS_dom"/>
</dbReference>
<accession>A0A1H2FDE5</accession>
<gene>
    <name evidence="6" type="ORF">SAMN04487931_10493</name>
</gene>
<name>A0A1H2FDE5_9BACT</name>
<dbReference type="GO" id="GO:0004352">
    <property type="term" value="F:glutamate dehydrogenase (NAD+) activity"/>
    <property type="evidence" value="ECO:0007669"/>
    <property type="project" value="TreeGrafter"/>
</dbReference>
<feature type="domain" description="CBS" evidence="5">
    <location>
        <begin position="503"/>
        <end position="559"/>
    </location>
</feature>
<proteinExistence type="inferred from homology"/>
<dbReference type="PRINTS" id="PR00082">
    <property type="entry name" value="GLFDHDRGNASE"/>
</dbReference>
<dbReference type="PANTHER" id="PTHR11606">
    <property type="entry name" value="GLUTAMATE DEHYDROGENASE"/>
    <property type="match status" value="1"/>
</dbReference>
<dbReference type="InterPro" id="IPR036291">
    <property type="entry name" value="NAD(P)-bd_dom_sf"/>
</dbReference>
<dbReference type="InterPro" id="IPR006095">
    <property type="entry name" value="Glu/Leu/Phe/Val/Trp_DH"/>
</dbReference>
<evidence type="ECO:0000313" key="6">
    <source>
        <dbReference type="EMBL" id="SDU05305.1"/>
    </source>
</evidence>
<keyword evidence="3" id="KW-0129">CBS domain</keyword>